<protein>
    <submittedName>
        <fullName evidence="2">General secretion pathway protein L</fullName>
    </submittedName>
</protein>
<name>A0ABX2G673_9BURK</name>
<dbReference type="SUPFAM" id="SSF53067">
    <property type="entry name" value="Actin-like ATPase domain"/>
    <property type="match status" value="1"/>
</dbReference>
<dbReference type="EMBL" id="JABSNM010000011">
    <property type="protein sequence ID" value="NRT56904.1"/>
    <property type="molecule type" value="Genomic_DNA"/>
</dbReference>
<reference evidence="2 3" key="1">
    <citation type="submission" date="2020-05" db="EMBL/GenBank/DDBJ databases">
        <title>Genomic Encyclopedia of Type Strains, Phase IV (KMG-V): Genome sequencing to study the core and pangenomes of soil and plant-associated prokaryotes.</title>
        <authorList>
            <person name="Whitman W."/>
        </authorList>
    </citation>
    <scope>NUCLEOTIDE SEQUENCE [LARGE SCALE GENOMIC DNA]</scope>
    <source>
        <strain evidence="2 3">C29</strain>
    </source>
</reference>
<gene>
    <name evidence="2" type="ORF">HNQ01_002653</name>
</gene>
<keyword evidence="3" id="KW-1185">Reference proteome</keyword>
<dbReference type="Pfam" id="PF05134">
    <property type="entry name" value="T2SSL"/>
    <property type="match status" value="1"/>
</dbReference>
<proteinExistence type="predicted"/>
<comment type="caution">
    <text evidence="2">The sequence shown here is derived from an EMBL/GenBank/DDBJ whole genome shotgun (WGS) entry which is preliminary data.</text>
</comment>
<dbReference type="NCBIfam" id="TIGR01709">
    <property type="entry name" value="typeII_sec_gspL"/>
    <property type="match status" value="1"/>
</dbReference>
<dbReference type="InterPro" id="IPR007812">
    <property type="entry name" value="T2SS_protein-GspL"/>
</dbReference>
<evidence type="ECO:0000313" key="2">
    <source>
        <dbReference type="EMBL" id="NRT56904.1"/>
    </source>
</evidence>
<dbReference type="InterPro" id="IPR024230">
    <property type="entry name" value="GspL_cyto_dom"/>
</dbReference>
<evidence type="ECO:0000259" key="1">
    <source>
        <dbReference type="Pfam" id="PF05134"/>
    </source>
</evidence>
<sequence length="409" mass="44485">MSLLVIQLPARPRLHPQTRTTAAPAPELAWVLSPDGRTVQSEGRCAAALLPQAGTTVAVCAITDVAFHRLDWPKAPAARLRAALAGLAEEALLDETDTLHLAAAPDAQAGEPGWLAVTDRDWLVAQLALVEGAGRPVDRIVPALWPDTLARGHFHADPLDEPPQPRLSWVDAQGVSTWPLAGSLSRALLPEPLPGDTMWTAEPAAAAPAERWLGQPVQVTGQADLLLAAAQSPWNLRQFELAPRHRGLAQLREAWRRFMTPGWRPVRLGLVGLVAAQIAGLNAWAWLQERELRDRRTEMTQILTRTHPQVRAVLDAPVQMERENEMLRTRAGRAGDGDLETLLQVAASVWPEGRAPQTIAFEPGQLRLGAPGLPPEQLEQMRSTLAPAGWLLDGGGEQVTLGRARTERR</sequence>
<dbReference type="Gene3D" id="3.30.420.380">
    <property type="match status" value="1"/>
</dbReference>
<dbReference type="InterPro" id="IPR043129">
    <property type="entry name" value="ATPase_NBD"/>
</dbReference>
<dbReference type="RefSeq" id="WP_173805919.1">
    <property type="nucleotide sequence ID" value="NZ_JABSNM010000011.1"/>
</dbReference>
<organism evidence="2 3">
    <name type="scientific">Sphaerotilus uruguayifluvii</name>
    <dbReference type="NCBI Taxonomy" id="2735897"/>
    <lineage>
        <taxon>Bacteria</taxon>
        <taxon>Pseudomonadati</taxon>
        <taxon>Pseudomonadota</taxon>
        <taxon>Betaproteobacteria</taxon>
        <taxon>Burkholderiales</taxon>
        <taxon>Sphaerotilaceae</taxon>
        <taxon>Sphaerotilus</taxon>
    </lineage>
</organism>
<dbReference type="Proteomes" id="UP001516061">
    <property type="component" value="Unassembled WGS sequence"/>
</dbReference>
<feature type="domain" description="GspL cytoplasmic actin-ATPase-like" evidence="1">
    <location>
        <begin position="51"/>
        <end position="142"/>
    </location>
</feature>
<evidence type="ECO:0000313" key="3">
    <source>
        <dbReference type="Proteomes" id="UP001516061"/>
    </source>
</evidence>
<accession>A0ABX2G673</accession>